<dbReference type="GO" id="GO:0052381">
    <property type="term" value="F:tRNA dimethylallyltransferase activity"/>
    <property type="evidence" value="ECO:0007669"/>
    <property type="project" value="UniProtKB-UniRule"/>
</dbReference>
<dbReference type="AlphaFoldDB" id="B0VIL6"/>
<evidence type="ECO:0000313" key="15">
    <source>
        <dbReference type="Proteomes" id="UP000002019"/>
    </source>
</evidence>
<dbReference type="Pfam" id="PF01715">
    <property type="entry name" value="IPPT"/>
    <property type="match status" value="1"/>
</dbReference>
<evidence type="ECO:0000256" key="8">
    <source>
        <dbReference type="ARBA" id="ARBA00022842"/>
    </source>
</evidence>
<feature type="binding site" evidence="10">
    <location>
        <begin position="11"/>
        <end position="16"/>
    </location>
    <ligand>
        <name>substrate</name>
    </ligand>
</feature>
<comment type="similarity">
    <text evidence="3 10 13">Belongs to the IPP transferase family.</text>
</comment>
<dbReference type="KEGG" id="caci:CLOAM1301"/>
<dbReference type="OrthoDB" id="9776390at2"/>
<evidence type="ECO:0000313" key="14">
    <source>
        <dbReference type="EMBL" id="CAO81157.1"/>
    </source>
</evidence>
<comment type="subunit">
    <text evidence="10">Monomer.</text>
</comment>
<comment type="catalytic activity">
    <reaction evidence="9 10 11">
        <text>adenosine(37) in tRNA + dimethylallyl diphosphate = N(6)-dimethylallyladenosine(37) in tRNA + diphosphate</text>
        <dbReference type="Rhea" id="RHEA:26482"/>
        <dbReference type="Rhea" id="RHEA-COMP:10162"/>
        <dbReference type="Rhea" id="RHEA-COMP:10375"/>
        <dbReference type="ChEBI" id="CHEBI:33019"/>
        <dbReference type="ChEBI" id="CHEBI:57623"/>
        <dbReference type="ChEBI" id="CHEBI:74411"/>
        <dbReference type="ChEBI" id="CHEBI:74415"/>
        <dbReference type="EC" id="2.5.1.75"/>
    </reaction>
</comment>
<dbReference type="HAMAP" id="MF_00185">
    <property type="entry name" value="IPP_trans"/>
    <property type="match status" value="1"/>
</dbReference>
<dbReference type="EMBL" id="CU466930">
    <property type="protein sequence ID" value="CAO81157.1"/>
    <property type="molecule type" value="Genomic_DNA"/>
</dbReference>
<comment type="caution">
    <text evidence="10">Lacks conserved residue(s) required for the propagation of feature annotation.</text>
</comment>
<keyword evidence="7 10" id="KW-0067">ATP-binding</keyword>
<feature type="site" description="Interaction with substrate tRNA" evidence="10">
    <location>
        <position position="100"/>
    </location>
</feature>
<dbReference type="STRING" id="459349.CLOAM1301"/>
<comment type="cofactor">
    <cofactor evidence="1 10">
        <name>Mg(2+)</name>
        <dbReference type="ChEBI" id="CHEBI:18420"/>
    </cofactor>
</comment>
<dbReference type="PANTHER" id="PTHR11088:SF60">
    <property type="entry name" value="TRNA DIMETHYLALLYLTRANSFERASE"/>
    <property type="match status" value="1"/>
</dbReference>
<dbReference type="Gene3D" id="3.40.50.300">
    <property type="entry name" value="P-loop containing nucleotide triphosphate hydrolases"/>
    <property type="match status" value="1"/>
</dbReference>
<dbReference type="NCBIfam" id="TIGR00174">
    <property type="entry name" value="miaA"/>
    <property type="match status" value="1"/>
</dbReference>
<dbReference type="Proteomes" id="UP000002019">
    <property type="component" value="Chromosome"/>
</dbReference>
<dbReference type="InterPro" id="IPR039657">
    <property type="entry name" value="Dimethylallyltransferase"/>
</dbReference>
<feature type="binding site" evidence="10">
    <location>
        <begin position="9"/>
        <end position="16"/>
    </location>
    <ligand>
        <name>ATP</name>
        <dbReference type="ChEBI" id="CHEBI:30616"/>
    </ligand>
</feature>
<dbReference type="SUPFAM" id="SSF52540">
    <property type="entry name" value="P-loop containing nucleoside triphosphate hydrolases"/>
    <property type="match status" value="2"/>
</dbReference>
<name>B0VIL6_CLOAI</name>
<comment type="function">
    <text evidence="2 10 12">Catalyzes the transfer of a dimethylallyl group onto the adenine at position 37 in tRNAs that read codons beginning with uridine, leading to the formation of N6-(dimethylallyl)adenosine (i(6)A).</text>
</comment>
<evidence type="ECO:0000256" key="9">
    <source>
        <dbReference type="ARBA" id="ARBA00049563"/>
    </source>
</evidence>
<feature type="region of interest" description="Interaction with substrate tRNA" evidence="10">
    <location>
        <begin position="158"/>
        <end position="162"/>
    </location>
</feature>
<keyword evidence="15" id="KW-1185">Reference proteome</keyword>
<dbReference type="GO" id="GO:0005524">
    <property type="term" value="F:ATP binding"/>
    <property type="evidence" value="ECO:0007669"/>
    <property type="project" value="UniProtKB-UniRule"/>
</dbReference>
<proteinExistence type="inferred from homology"/>
<evidence type="ECO:0000256" key="10">
    <source>
        <dbReference type="HAMAP-Rule" id="MF_00185"/>
    </source>
</evidence>
<protein>
    <recommendedName>
        <fullName evidence="10">tRNA dimethylallyltransferase</fullName>
        <ecNumber evidence="10">2.5.1.75</ecNumber>
    </recommendedName>
    <alternativeName>
        <fullName evidence="10">Dimethylallyl diphosphate:tRNA dimethylallyltransferase</fullName>
        <shortName evidence="10">DMAPP:tRNA dimethylallyltransferase</shortName>
        <shortName evidence="10">DMATase</shortName>
    </alternativeName>
    <alternativeName>
        <fullName evidence="10">Isopentenyl-diphosphate:tRNA isopentenyltransferase</fullName>
        <shortName evidence="10">IPP transferase</shortName>
        <shortName evidence="10">IPPT</shortName>
        <shortName evidence="10">IPTase</shortName>
    </alternativeName>
</protein>
<feature type="region of interest" description="Interaction with substrate tRNA" evidence="10">
    <location>
        <begin position="34"/>
        <end position="37"/>
    </location>
</feature>
<dbReference type="InterPro" id="IPR018022">
    <property type="entry name" value="IPT"/>
</dbReference>
<dbReference type="Gene3D" id="1.10.20.140">
    <property type="match status" value="1"/>
</dbReference>
<dbReference type="PANTHER" id="PTHR11088">
    <property type="entry name" value="TRNA DIMETHYLALLYLTRANSFERASE"/>
    <property type="match status" value="1"/>
</dbReference>
<keyword evidence="4 10" id="KW-0808">Transferase</keyword>
<evidence type="ECO:0000256" key="7">
    <source>
        <dbReference type="ARBA" id="ARBA00022840"/>
    </source>
</evidence>
<keyword evidence="5 10" id="KW-0819">tRNA processing</keyword>
<evidence type="ECO:0000256" key="1">
    <source>
        <dbReference type="ARBA" id="ARBA00001946"/>
    </source>
</evidence>
<evidence type="ECO:0000256" key="5">
    <source>
        <dbReference type="ARBA" id="ARBA00022694"/>
    </source>
</evidence>
<feature type="site" description="Interaction with substrate tRNA" evidence="10">
    <location>
        <position position="122"/>
    </location>
</feature>
<dbReference type="GO" id="GO:0006400">
    <property type="term" value="P:tRNA modification"/>
    <property type="evidence" value="ECO:0007669"/>
    <property type="project" value="TreeGrafter"/>
</dbReference>
<evidence type="ECO:0000256" key="11">
    <source>
        <dbReference type="RuleBase" id="RU003783"/>
    </source>
</evidence>
<gene>
    <name evidence="10 14" type="primary">miaA</name>
    <name evidence="14" type="ordered locus">CLOAM1301</name>
</gene>
<dbReference type="InterPro" id="IPR027417">
    <property type="entry name" value="P-loop_NTPase"/>
</dbReference>
<keyword evidence="8 10" id="KW-0460">Magnesium</keyword>
<accession>B0VIL6</accession>
<evidence type="ECO:0000256" key="2">
    <source>
        <dbReference type="ARBA" id="ARBA00003213"/>
    </source>
</evidence>
<dbReference type="RefSeq" id="WP_015425015.1">
    <property type="nucleotide sequence ID" value="NC_020449.1"/>
</dbReference>
<dbReference type="HOGENOM" id="CLU_032616_0_0_0"/>
<dbReference type="eggNOG" id="COG0324">
    <property type="taxonomic scope" value="Bacteria"/>
</dbReference>
<evidence type="ECO:0000256" key="12">
    <source>
        <dbReference type="RuleBase" id="RU003784"/>
    </source>
</evidence>
<keyword evidence="6 10" id="KW-0547">Nucleotide-binding</keyword>
<sequence length="293" mass="32874">MIPVITIEGATASGKSALAIVLAEALNTEIISADSRQVYCYLDIGTAKVTKEEQKRVKHHLIDIINPDETYNAGAFVKDASLIIEKLHSEGKIPIICGGTGLYIKALLKGLFSLPPLPQEIRQNLKQRLKEEGLAALYAELKSLDPRFAEKISENDTQRILRGLEVAIGTGIPLSEHWQKQKSSCKYNAFRILIDIPRPELYQRINQRIEKMLAQGLLAEIENLFALGYDENSPGLNCLGYKEFLPYFKKEAGLEECILLAAQHQRNYAKRQVTWYRKGNFDLVISPSGITTF</sequence>
<evidence type="ECO:0000256" key="6">
    <source>
        <dbReference type="ARBA" id="ARBA00022741"/>
    </source>
</evidence>
<evidence type="ECO:0000256" key="13">
    <source>
        <dbReference type="RuleBase" id="RU003785"/>
    </source>
</evidence>
<reference evidence="14 15" key="1">
    <citation type="journal article" date="2008" name="J. Bacteriol.">
        <title>'Candidatus Cloacamonas acidaminovorans': genome sequence reconstruction provides a first glimpse of a new bacterial division.</title>
        <authorList>
            <person name="Pelletier E."/>
            <person name="Kreimeyer A."/>
            <person name="Bocs S."/>
            <person name="Rouy Z."/>
            <person name="Gyapay G."/>
            <person name="Chouari R."/>
            <person name="Riviere D."/>
            <person name="Ganesan A."/>
            <person name="Daegelen P."/>
            <person name="Sghir A."/>
            <person name="Cohen G.N."/>
            <person name="Medigue C."/>
            <person name="Weissenbach J."/>
            <person name="Le Paslier D."/>
        </authorList>
    </citation>
    <scope>NUCLEOTIDE SEQUENCE [LARGE SCALE GENOMIC DNA]</scope>
    <source>
        <strain evidence="15">Evry</strain>
    </source>
</reference>
<dbReference type="EC" id="2.5.1.75" evidence="10"/>
<evidence type="ECO:0000256" key="3">
    <source>
        <dbReference type="ARBA" id="ARBA00005842"/>
    </source>
</evidence>
<evidence type="ECO:0000256" key="4">
    <source>
        <dbReference type="ARBA" id="ARBA00022679"/>
    </source>
</evidence>
<organism evidence="14 15">
    <name type="scientific">Cloacimonas acidaminovorans (strain Evry)</name>
    <dbReference type="NCBI Taxonomy" id="459349"/>
    <lineage>
        <taxon>Bacteria</taxon>
        <taxon>Pseudomonadati</taxon>
        <taxon>Candidatus Cloacimonadota</taxon>
        <taxon>Candidatus Cloacimonadia</taxon>
        <taxon>Candidatus Cloacimonadales</taxon>
        <taxon>Candidatus Cloacimonadaceae</taxon>
        <taxon>Candidatus Cloacimonas</taxon>
    </lineage>
</organism>